<dbReference type="AlphaFoldDB" id="A0A1A9AQI6"/>
<sequence>MARGINTDDLPSKKYDKELKNGINYEHIVRYIESDKFSSEDNFWKTTLYDYVSKYISTHVEQWPQSNSNKRCRDFNNILDIMLKKINHKIETKTNNSYTLIEEYINNAATNNLMIYTHKCKRESKLSTHSDDIENMKKIDDLCEDVAYIGEKISEIHKNDCKQIENYLDQQIANVKNIYTSTKYSDILGYYGFTQFDKIDNIVGNFKSKCQEGTTGASLAGDHSETSQHSGRSDSIIAVTSLSGILSSFFLLYKTTSFGSILNNLVGKKIKFGNNLSDESYHETLEDISESSHDRGYNILYNSVGDS</sequence>
<dbReference type="EMBL" id="FLRE01001422">
    <property type="protein sequence ID" value="SBT56562.1"/>
    <property type="molecule type" value="Genomic_DNA"/>
</dbReference>
<organism evidence="2 4">
    <name type="scientific">Plasmodium ovale wallikeri</name>
    <dbReference type="NCBI Taxonomy" id="864142"/>
    <lineage>
        <taxon>Eukaryota</taxon>
        <taxon>Sar</taxon>
        <taxon>Alveolata</taxon>
        <taxon>Apicomplexa</taxon>
        <taxon>Aconoidasida</taxon>
        <taxon>Haemosporida</taxon>
        <taxon>Plasmodiidae</taxon>
        <taxon>Plasmodium</taxon>
        <taxon>Plasmodium (Plasmodium)</taxon>
    </lineage>
</organism>
<keyword evidence="4" id="KW-1185">Reference proteome</keyword>
<gene>
    <name evidence="2" type="ORF">POVWA1_087690</name>
    <name evidence="1" type="ORF">POVWA2_074220</name>
</gene>
<evidence type="ECO:0000313" key="2">
    <source>
        <dbReference type="EMBL" id="SBT58440.1"/>
    </source>
</evidence>
<evidence type="ECO:0000313" key="1">
    <source>
        <dbReference type="EMBL" id="SBT56562.1"/>
    </source>
</evidence>
<name>A0A1A9AQI6_PLAOA</name>
<dbReference type="Proteomes" id="UP000078555">
    <property type="component" value="Unassembled WGS sequence"/>
</dbReference>
<protein>
    <submittedName>
        <fullName evidence="2">PIR Superfamily Protein</fullName>
    </submittedName>
</protein>
<dbReference type="Pfam" id="PF05795">
    <property type="entry name" value="Plasmodium_Vir"/>
    <property type="match status" value="1"/>
</dbReference>
<evidence type="ECO:0000313" key="4">
    <source>
        <dbReference type="Proteomes" id="UP000078555"/>
    </source>
</evidence>
<proteinExistence type="predicted"/>
<dbReference type="EMBL" id="FLRD01001875">
    <property type="protein sequence ID" value="SBT58440.1"/>
    <property type="molecule type" value="Genomic_DNA"/>
</dbReference>
<dbReference type="InterPro" id="IPR008780">
    <property type="entry name" value="Plasmodium_Vir"/>
</dbReference>
<dbReference type="Proteomes" id="UP000078550">
    <property type="component" value="Unassembled WGS sequence"/>
</dbReference>
<reference evidence="2" key="2">
    <citation type="submission" date="2016-05" db="EMBL/GenBank/DDBJ databases">
        <authorList>
            <person name="Lavstsen T."/>
            <person name="Jespersen J.S."/>
        </authorList>
    </citation>
    <scope>NUCLEOTIDE SEQUENCE [LARGE SCALE GENOMIC DNA]</scope>
</reference>
<reference evidence="3 4" key="1">
    <citation type="submission" date="2016-05" db="EMBL/GenBank/DDBJ databases">
        <authorList>
            <person name="Naeem Raeece"/>
        </authorList>
    </citation>
    <scope>NUCLEOTIDE SEQUENCE [LARGE SCALE GENOMIC DNA]</scope>
</reference>
<evidence type="ECO:0000313" key="3">
    <source>
        <dbReference type="Proteomes" id="UP000078550"/>
    </source>
</evidence>
<accession>A0A1A9AQI6</accession>